<name>S9VT39_SCHCR</name>
<dbReference type="AlphaFoldDB" id="S9VT39"/>
<accession>S9VT39</accession>
<dbReference type="EMBL" id="KE546992">
    <property type="protein sequence ID" value="EPY51033.1"/>
    <property type="molecule type" value="Genomic_DNA"/>
</dbReference>
<dbReference type="GeneID" id="25039191"/>
<gene>
    <name evidence="2" type="ORF">SPOG_04878</name>
</gene>
<dbReference type="InterPro" id="IPR035203">
    <property type="entry name" value="Cdc24_OB3"/>
</dbReference>
<evidence type="ECO:0000313" key="3">
    <source>
        <dbReference type="Proteomes" id="UP000015464"/>
    </source>
</evidence>
<evidence type="ECO:0000313" key="2">
    <source>
        <dbReference type="EMBL" id="EPY51033.1"/>
    </source>
</evidence>
<protein>
    <recommendedName>
        <fullName evidence="1">Cell division control protein 24 OB domain-containing protein</fullName>
    </recommendedName>
</protein>
<evidence type="ECO:0000259" key="1">
    <source>
        <dbReference type="Pfam" id="PF17244"/>
    </source>
</evidence>
<keyword evidence="3" id="KW-1185">Reference proteome</keyword>
<reference evidence="2 3" key="1">
    <citation type="journal article" date="2011" name="Science">
        <title>Comparative functional genomics of the fission yeasts.</title>
        <authorList>
            <person name="Rhind N."/>
            <person name="Chen Z."/>
            <person name="Yassour M."/>
            <person name="Thompson D.A."/>
            <person name="Haas B.J."/>
            <person name="Habib N."/>
            <person name="Wapinski I."/>
            <person name="Roy S."/>
            <person name="Lin M.F."/>
            <person name="Heiman D.I."/>
            <person name="Young S.K."/>
            <person name="Furuya K."/>
            <person name="Guo Y."/>
            <person name="Pidoux A."/>
            <person name="Chen H.M."/>
            <person name="Robbertse B."/>
            <person name="Goldberg J.M."/>
            <person name="Aoki K."/>
            <person name="Bayne E.H."/>
            <person name="Berlin A.M."/>
            <person name="Desjardins C.A."/>
            <person name="Dobbs E."/>
            <person name="Dukaj L."/>
            <person name="Fan L."/>
            <person name="FitzGerald M.G."/>
            <person name="French C."/>
            <person name="Gujja S."/>
            <person name="Hansen K."/>
            <person name="Keifenheim D."/>
            <person name="Levin J.Z."/>
            <person name="Mosher R.A."/>
            <person name="Mueller C.A."/>
            <person name="Pfiffner J."/>
            <person name="Priest M."/>
            <person name="Russ C."/>
            <person name="Smialowska A."/>
            <person name="Swoboda P."/>
            <person name="Sykes S.M."/>
            <person name="Vaughn M."/>
            <person name="Vengrova S."/>
            <person name="Yoder R."/>
            <person name="Zeng Q."/>
            <person name="Allshire R."/>
            <person name="Baulcombe D."/>
            <person name="Birren B.W."/>
            <person name="Brown W."/>
            <person name="Ekwall K."/>
            <person name="Kellis M."/>
            <person name="Leatherwood J."/>
            <person name="Levin H."/>
            <person name="Margalit H."/>
            <person name="Martienssen R."/>
            <person name="Nieduszynski C.A."/>
            <person name="Spatafora J.W."/>
            <person name="Friedman N."/>
            <person name="Dalgaard J.Z."/>
            <person name="Baumann P."/>
            <person name="Niki H."/>
            <person name="Regev A."/>
            <person name="Nusbaum C."/>
        </authorList>
    </citation>
    <scope>NUCLEOTIDE SEQUENCE [LARGE SCALE GENOMIC DNA]</scope>
    <source>
        <strain evidence="3">OY26 / ATCC MYA-4695 / CBS 11777 / NBRC 106824 / NRRL Y48691</strain>
    </source>
</reference>
<feature type="domain" description="Cell division control protein 24 OB" evidence="1">
    <location>
        <begin position="29"/>
        <end position="171"/>
    </location>
</feature>
<dbReference type="OMA" id="ESGCLEH"/>
<proteinExistence type="predicted"/>
<dbReference type="HOGENOM" id="CLU_679998_0_0_1"/>
<dbReference type="Proteomes" id="UP000015464">
    <property type="component" value="Unassembled WGS sequence"/>
</dbReference>
<dbReference type="Pfam" id="PF17244">
    <property type="entry name" value="CDC24_OB3"/>
    <property type="match status" value="1"/>
</dbReference>
<sequence>MLAMNVYYEDFFNWNSYANLKICNLEYQSSKFRVQGEIVNISRMDTKQRNLQYQLKVMDETGVLKIKYNLKSSSPCYKTLQQLKLGNVVQVYSNVVTRRTSLNEWRLSLCAEDAESKIEIISIVNLKKEFLFLDLSNVSPLRLLKDMQTATAVQALVVLQWKHDVEHYQCGVGMKRVKRLIEFYTMSHQYVQAKNGTRRQVKILYITHANVFADEHGLPELNIEDAEVQVRCLIQDKRIQEFSCSISKKFSILLQDAGKQWTLKALEEQTVSSGLQVVGVVNVIIVKSKMKKLLNSKSLLIQDEAGINKFNNFVETIIDESGCLEHPKFHSNLLEFLLGYSPEEVNEMNESEICQLEEIFLYRRFKLIARACGDKVEFFESKSLQTEYDDNGRFINWIV</sequence>
<dbReference type="OrthoDB" id="5366996at2759"/>
<dbReference type="InterPro" id="IPR012340">
    <property type="entry name" value="NA-bd_OB-fold"/>
</dbReference>
<dbReference type="Gene3D" id="2.40.50.140">
    <property type="entry name" value="Nucleic acid-binding proteins"/>
    <property type="match status" value="1"/>
</dbReference>
<dbReference type="RefSeq" id="XP_013024520.1">
    <property type="nucleotide sequence ID" value="XM_013169066.1"/>
</dbReference>
<organism evidence="2 3">
    <name type="scientific">Schizosaccharomyces cryophilus (strain OY26 / ATCC MYA-4695 / CBS 11777 / NBRC 106824 / NRRL Y48691)</name>
    <name type="common">Fission yeast</name>
    <dbReference type="NCBI Taxonomy" id="653667"/>
    <lineage>
        <taxon>Eukaryota</taxon>
        <taxon>Fungi</taxon>
        <taxon>Dikarya</taxon>
        <taxon>Ascomycota</taxon>
        <taxon>Taphrinomycotina</taxon>
        <taxon>Schizosaccharomycetes</taxon>
        <taxon>Schizosaccharomycetales</taxon>
        <taxon>Schizosaccharomycetaceae</taxon>
        <taxon>Schizosaccharomyces</taxon>
    </lineage>
</organism>